<feature type="compositionally biased region" description="Gly residues" evidence="1">
    <location>
        <begin position="34"/>
        <end position="44"/>
    </location>
</feature>
<protein>
    <submittedName>
        <fullName evidence="3">Uncharacterized protein</fullName>
    </submittedName>
</protein>
<feature type="region of interest" description="Disordered" evidence="1">
    <location>
        <begin position="1"/>
        <end position="112"/>
    </location>
</feature>
<evidence type="ECO:0000313" key="4">
    <source>
        <dbReference type="Proteomes" id="UP000266906"/>
    </source>
</evidence>
<gene>
    <name evidence="3" type="ORF">EDD38_5349</name>
</gene>
<sequence>MVSEDGAVSATAGAAEAENVEAESVETGTDAAGRGVGDAAGGSGPSFEKVTAPPSPPAPTAPPAPPVPVGPPPPSGLPGTPPPPPAAPPAAPTAAPGTPSVPPPVPGQPPLPGGVPLAPVAAAAAAAAVAQERKRRQVLLGVGGVLLVGALVALGVGVFGGDGGGGVPRLPGSVEGVKLRASSERNDFPKWEETSSSMVAMGASEPQAAAYGSVPGDDAGTSFGGDRNEARWTVMLAKSSPAFERKMVSLIETGSSDDRPPRLVKSSLPGSLYCDSYQDDASPEDRATDTLTCLWADDQYLIVVEGVGVEEQLVPEVVERIHRGNEH</sequence>
<feature type="compositionally biased region" description="Low complexity" evidence="1">
    <location>
        <begin position="1"/>
        <end position="17"/>
    </location>
</feature>
<keyword evidence="2" id="KW-1133">Transmembrane helix</keyword>
<name>A0A3N4RUG2_9ACTN</name>
<feature type="compositionally biased region" description="Pro residues" evidence="1">
    <location>
        <begin position="53"/>
        <end position="91"/>
    </location>
</feature>
<keyword evidence="4" id="KW-1185">Reference proteome</keyword>
<dbReference type="AlphaFoldDB" id="A0A3N4RUG2"/>
<evidence type="ECO:0000313" key="3">
    <source>
        <dbReference type="EMBL" id="RPE36968.1"/>
    </source>
</evidence>
<feature type="transmembrane region" description="Helical" evidence="2">
    <location>
        <begin position="138"/>
        <end position="160"/>
    </location>
</feature>
<keyword evidence="2" id="KW-0812">Transmembrane</keyword>
<comment type="caution">
    <text evidence="3">The sequence shown here is derived from an EMBL/GenBank/DDBJ whole genome shotgun (WGS) entry which is preliminary data.</text>
</comment>
<dbReference type="Proteomes" id="UP000266906">
    <property type="component" value="Unassembled WGS sequence"/>
</dbReference>
<feature type="compositionally biased region" description="Pro residues" evidence="1">
    <location>
        <begin position="99"/>
        <end position="112"/>
    </location>
</feature>
<evidence type="ECO:0000256" key="2">
    <source>
        <dbReference type="SAM" id="Phobius"/>
    </source>
</evidence>
<keyword evidence="2" id="KW-0472">Membrane</keyword>
<proteinExistence type="predicted"/>
<dbReference type="EMBL" id="RKQG01000001">
    <property type="protein sequence ID" value="RPE36968.1"/>
    <property type="molecule type" value="Genomic_DNA"/>
</dbReference>
<reference evidence="3 4" key="1">
    <citation type="submission" date="2018-11" db="EMBL/GenBank/DDBJ databases">
        <title>Sequencing the genomes of 1000 actinobacteria strains.</title>
        <authorList>
            <person name="Klenk H.-P."/>
        </authorList>
    </citation>
    <scope>NUCLEOTIDE SEQUENCE [LARGE SCALE GENOMIC DNA]</scope>
    <source>
        <strain evidence="3 4">DSM 44781</strain>
    </source>
</reference>
<accession>A0A3N4RUG2</accession>
<organism evidence="3 4">
    <name type="scientific">Kitasatospora cineracea</name>
    <dbReference type="NCBI Taxonomy" id="88074"/>
    <lineage>
        <taxon>Bacteria</taxon>
        <taxon>Bacillati</taxon>
        <taxon>Actinomycetota</taxon>
        <taxon>Actinomycetes</taxon>
        <taxon>Kitasatosporales</taxon>
        <taxon>Streptomycetaceae</taxon>
        <taxon>Kitasatospora</taxon>
    </lineage>
</organism>
<evidence type="ECO:0000256" key="1">
    <source>
        <dbReference type="SAM" id="MobiDB-lite"/>
    </source>
</evidence>